<evidence type="ECO:0000259" key="1">
    <source>
        <dbReference type="Pfam" id="PF15611"/>
    </source>
</evidence>
<name>F7NEZ8_9FIRM</name>
<feature type="domain" description="Zorya protein ZorC EH" evidence="1">
    <location>
        <begin position="26"/>
        <end position="418"/>
    </location>
</feature>
<evidence type="ECO:0000313" key="2">
    <source>
        <dbReference type="EMBL" id="EGO65559.1"/>
    </source>
</evidence>
<evidence type="ECO:0000313" key="3">
    <source>
        <dbReference type="Proteomes" id="UP000003240"/>
    </source>
</evidence>
<protein>
    <recommendedName>
        <fullName evidence="1">Zorya protein ZorC EH domain-containing protein</fullName>
    </recommendedName>
</protein>
<organism evidence="2 3">
    <name type="scientific">Acetonema longum DSM 6540</name>
    <dbReference type="NCBI Taxonomy" id="1009370"/>
    <lineage>
        <taxon>Bacteria</taxon>
        <taxon>Bacillati</taxon>
        <taxon>Bacillota</taxon>
        <taxon>Negativicutes</taxon>
        <taxon>Acetonemataceae</taxon>
        <taxon>Acetonema</taxon>
    </lineage>
</organism>
<accession>F7NEZ8</accession>
<gene>
    <name evidence="2" type="ORF">ALO_03076</name>
</gene>
<proteinExistence type="predicted"/>
<reference evidence="2 3" key="1">
    <citation type="journal article" date="2011" name="EMBO J.">
        <title>Structural diversity of bacterial flagellar motors.</title>
        <authorList>
            <person name="Chen S."/>
            <person name="Beeby M."/>
            <person name="Murphy G.E."/>
            <person name="Leadbetter J.R."/>
            <person name="Hendrixson D.R."/>
            <person name="Briegel A."/>
            <person name="Li Z."/>
            <person name="Shi J."/>
            <person name="Tocheva E.I."/>
            <person name="Muller A."/>
            <person name="Dobro M.J."/>
            <person name="Jensen G.J."/>
        </authorList>
    </citation>
    <scope>NUCLEOTIDE SEQUENCE [LARGE SCALE GENOMIC DNA]</scope>
    <source>
        <strain evidence="2 3">DSM 6540</strain>
    </source>
</reference>
<dbReference type="STRING" id="1009370.ALO_03076"/>
<dbReference type="AlphaFoldDB" id="F7NEZ8"/>
<keyword evidence="3" id="KW-1185">Reference proteome</keyword>
<sequence length="476" mass="54719">MNSLLTGELSDSIKQLQTARDFGRPQRLTEQADAIVRQFQAVFTAPHEKDVEEFLLTLRRRWIKGGQKGISWLRVREIKLLPWVIYSQQPPRVIDDDYFRSDILQVLRENWQISLRAFIAAYLMKFELPAAGQEAVRRELENLVRGYAGNRTSLSKWRRRSDTLFVTDALPVTARLLGEGPKPAAAVLEQLGFDSRFATSGFLRQAVVRALETLVKSYPRFLERLPALVTRQDLTGKDVARFDDIAVQTAGTFIVRAGPQAPAKVRDLLCCLYLRILGDPDAAAGRFYWRKVSPKAAAVMTGWIIRLDLEMFFSLLGRLEERRRANMYRYAFWQAFLPYISQTWLAISPGLKNMSQEDGTGEYLASRRPARLVSSQLGQALLLIRLGDYVFAQWSQEQRIMVWTADALPLGREAYGKEWLRTPPLAAWDISKGTETYLWQRQIEVWIYHHTGRSRVISYQMEDPDPVEKGSDSKRR</sequence>
<dbReference type="Proteomes" id="UP000003240">
    <property type="component" value="Unassembled WGS sequence"/>
</dbReference>
<dbReference type="EMBL" id="AFGF01000017">
    <property type="protein sequence ID" value="EGO65559.1"/>
    <property type="molecule type" value="Genomic_DNA"/>
</dbReference>
<dbReference type="eggNOG" id="ENOG5031A9C">
    <property type="taxonomic scope" value="Bacteria"/>
</dbReference>
<dbReference type="OrthoDB" id="3035290at2"/>
<dbReference type="InterPro" id="IPR028943">
    <property type="entry name" value="ZorC_EH_Signature_dom"/>
</dbReference>
<dbReference type="Pfam" id="PF15611">
    <property type="entry name" value="EH_Signature"/>
    <property type="match status" value="1"/>
</dbReference>
<dbReference type="RefSeq" id="WP_004092712.1">
    <property type="nucleotide sequence ID" value="NZ_AFGF01000017.1"/>
</dbReference>
<comment type="caution">
    <text evidence="2">The sequence shown here is derived from an EMBL/GenBank/DDBJ whole genome shotgun (WGS) entry which is preliminary data.</text>
</comment>